<protein>
    <submittedName>
        <fullName evidence="1">Uncharacterized protein</fullName>
    </submittedName>
</protein>
<sequence length="149" mass="16483">MITFTQIRRAARDRFDDLTVKAVRCRGPFTRLVEPWSSAHVLSWVDAEMGRVPVAGGLHQDGWDGHWRAWLTVGPVEFDLSRRAVVRAIAACDRARVHQFADVRIGPVSVAARPDLRAAIRSELIKLARQLDPPPPIGKPLPLVPGGLS</sequence>
<proteinExistence type="predicted"/>
<evidence type="ECO:0000313" key="1">
    <source>
        <dbReference type="EMBL" id="NYE71892.1"/>
    </source>
</evidence>
<comment type="caution">
    <text evidence="1">The sequence shown here is derived from an EMBL/GenBank/DDBJ whole genome shotgun (WGS) entry which is preliminary data.</text>
</comment>
<reference evidence="1 2" key="1">
    <citation type="submission" date="2020-07" db="EMBL/GenBank/DDBJ databases">
        <title>Sequencing the genomes of 1000 actinobacteria strains.</title>
        <authorList>
            <person name="Klenk H.-P."/>
        </authorList>
    </citation>
    <scope>NUCLEOTIDE SEQUENCE [LARGE SCALE GENOMIC DNA]</scope>
    <source>
        <strain evidence="1 2">DSM 22083</strain>
    </source>
</reference>
<dbReference type="EMBL" id="JACCBU010000001">
    <property type="protein sequence ID" value="NYE71892.1"/>
    <property type="molecule type" value="Genomic_DNA"/>
</dbReference>
<gene>
    <name evidence="1" type="ORF">BKA15_003221</name>
</gene>
<accession>A0A7Y9I818</accession>
<evidence type="ECO:0000313" key="2">
    <source>
        <dbReference type="Proteomes" id="UP000569914"/>
    </source>
</evidence>
<dbReference type="RefSeq" id="WP_179752348.1">
    <property type="nucleotide sequence ID" value="NZ_JACCBU010000001.1"/>
</dbReference>
<keyword evidence="2" id="KW-1185">Reference proteome</keyword>
<name>A0A7Y9I818_9ACTN</name>
<dbReference type="Proteomes" id="UP000569914">
    <property type="component" value="Unassembled WGS sequence"/>
</dbReference>
<dbReference type="AlphaFoldDB" id="A0A7Y9I818"/>
<organism evidence="1 2">
    <name type="scientific">Microlunatus parietis</name>
    <dbReference type="NCBI Taxonomy" id="682979"/>
    <lineage>
        <taxon>Bacteria</taxon>
        <taxon>Bacillati</taxon>
        <taxon>Actinomycetota</taxon>
        <taxon>Actinomycetes</taxon>
        <taxon>Propionibacteriales</taxon>
        <taxon>Propionibacteriaceae</taxon>
        <taxon>Microlunatus</taxon>
    </lineage>
</organism>